<dbReference type="PANTHER" id="PTHR43649:SF12">
    <property type="entry name" value="DIACETYLCHITOBIOSE BINDING PROTEIN DASA"/>
    <property type="match status" value="1"/>
</dbReference>
<accession>A0ABX0J0V1</accession>
<dbReference type="PROSITE" id="PS51257">
    <property type="entry name" value="PROKAR_LIPOPROTEIN"/>
    <property type="match status" value="1"/>
</dbReference>
<evidence type="ECO:0000313" key="2">
    <source>
        <dbReference type="EMBL" id="NHN29849.1"/>
    </source>
</evidence>
<protein>
    <submittedName>
        <fullName evidence="2">Carbohydrate ABC transporter substrate-binding protein</fullName>
    </submittedName>
</protein>
<dbReference type="InterPro" id="IPR050490">
    <property type="entry name" value="Bact_solute-bd_prot1"/>
</dbReference>
<keyword evidence="3" id="KW-1185">Reference proteome</keyword>
<sequence>MRRTVFRWLSIVILAAIMGSMLAACSSESKPSAGADEKPGAGMTAKKTDINIWLWDKSESRTKLNEEFTKLYPQYNIVLTAVESKDMAQKLQTALASGADLPDIAWLEQTYRGKLLSLNIWEDISKAPYNFDKSQVLDYLLPLETTESGVYVGPEAPSVAGMAYKRAMAKEYFGTDDPAEMQKIFTDWDTFIKKGIEVKEKSNGSAFMFASLGDAYAFLKGQTSTPFVQGNNLNLKQGAGPLLEKLVQMKKAGIIDVLDANSPAANASYTDNIHIFYPCANWSVEFTIKTNDKNGIGRWGFMIPPGGPFPLGGTVQGVPQKAKNKQGAVEFIKFLFLTEKGSEVARDYKGNFSPFKPIYDKPDFYSKKDEHFAGQDVMKAFTTDVFPKIKSVRLPSKYDQDIDDSINVAMKTINASANGDVNVEQLIKKMEGDLTGKQPDLKVQ</sequence>
<name>A0ABX0J0V1_9BACL</name>
<proteinExistence type="predicted"/>
<feature type="chain" id="PRO_5047346817" evidence="1">
    <location>
        <begin position="24"/>
        <end position="444"/>
    </location>
</feature>
<gene>
    <name evidence="2" type="ORF">G9U52_08380</name>
</gene>
<dbReference type="Pfam" id="PF01547">
    <property type="entry name" value="SBP_bac_1"/>
    <property type="match status" value="1"/>
</dbReference>
<dbReference type="InterPro" id="IPR006059">
    <property type="entry name" value="SBP"/>
</dbReference>
<dbReference type="SUPFAM" id="SSF53850">
    <property type="entry name" value="Periplasmic binding protein-like II"/>
    <property type="match status" value="1"/>
</dbReference>
<reference evidence="2" key="1">
    <citation type="submission" date="2020-03" db="EMBL/GenBank/DDBJ databases">
        <title>Draft sequencing of Paenibacilllus sp. S3N08.</title>
        <authorList>
            <person name="Kim D.-U."/>
        </authorList>
    </citation>
    <scope>NUCLEOTIDE SEQUENCE</scope>
    <source>
        <strain evidence="2">S3N08</strain>
    </source>
</reference>
<organism evidence="2 3">
    <name type="scientific">Paenibacillus agricola</name>
    <dbReference type="NCBI Taxonomy" id="2716264"/>
    <lineage>
        <taxon>Bacteria</taxon>
        <taxon>Bacillati</taxon>
        <taxon>Bacillota</taxon>
        <taxon>Bacilli</taxon>
        <taxon>Bacillales</taxon>
        <taxon>Paenibacillaceae</taxon>
        <taxon>Paenibacillus</taxon>
    </lineage>
</organism>
<feature type="signal peptide" evidence="1">
    <location>
        <begin position="1"/>
        <end position="23"/>
    </location>
</feature>
<evidence type="ECO:0000256" key="1">
    <source>
        <dbReference type="SAM" id="SignalP"/>
    </source>
</evidence>
<dbReference type="RefSeq" id="WP_166148353.1">
    <property type="nucleotide sequence ID" value="NZ_JAAOIW010000003.1"/>
</dbReference>
<dbReference type="EMBL" id="JAAOIW010000003">
    <property type="protein sequence ID" value="NHN29849.1"/>
    <property type="molecule type" value="Genomic_DNA"/>
</dbReference>
<dbReference type="Gene3D" id="3.40.190.10">
    <property type="entry name" value="Periplasmic binding protein-like II"/>
    <property type="match status" value="1"/>
</dbReference>
<dbReference type="PANTHER" id="PTHR43649">
    <property type="entry name" value="ARABINOSE-BINDING PROTEIN-RELATED"/>
    <property type="match status" value="1"/>
</dbReference>
<comment type="caution">
    <text evidence="2">The sequence shown here is derived from an EMBL/GenBank/DDBJ whole genome shotgun (WGS) entry which is preliminary data.</text>
</comment>
<keyword evidence="1" id="KW-0732">Signal</keyword>
<dbReference type="Proteomes" id="UP001165962">
    <property type="component" value="Unassembled WGS sequence"/>
</dbReference>
<evidence type="ECO:0000313" key="3">
    <source>
        <dbReference type="Proteomes" id="UP001165962"/>
    </source>
</evidence>